<dbReference type="EMBL" id="FRAC01000018">
    <property type="protein sequence ID" value="SHK83785.1"/>
    <property type="molecule type" value="Genomic_DNA"/>
</dbReference>
<dbReference type="InterPro" id="IPR029045">
    <property type="entry name" value="ClpP/crotonase-like_dom_sf"/>
</dbReference>
<name>A0A1M6VR21_9FIRM</name>
<dbReference type="STRING" id="1121322.SAMN02745136_03466"/>
<accession>A0A1M6VR21</accession>
<dbReference type="SUPFAM" id="SSF52096">
    <property type="entry name" value="ClpP/crotonase"/>
    <property type="match status" value="1"/>
</dbReference>
<evidence type="ECO:0000256" key="1">
    <source>
        <dbReference type="SAM" id="SignalP"/>
    </source>
</evidence>
<feature type="signal peptide" evidence="1">
    <location>
        <begin position="1"/>
        <end position="25"/>
    </location>
</feature>
<dbReference type="GO" id="GO:0008236">
    <property type="term" value="F:serine-type peptidase activity"/>
    <property type="evidence" value="ECO:0007669"/>
    <property type="project" value="InterPro"/>
</dbReference>
<dbReference type="Proteomes" id="UP000184386">
    <property type="component" value="Unassembled WGS sequence"/>
</dbReference>
<evidence type="ECO:0000259" key="2">
    <source>
        <dbReference type="Pfam" id="PF03572"/>
    </source>
</evidence>
<evidence type="ECO:0000313" key="3">
    <source>
        <dbReference type="EMBL" id="SHK83785.1"/>
    </source>
</evidence>
<protein>
    <submittedName>
        <fullName evidence="3">Peptidase family S41</fullName>
    </submittedName>
</protein>
<dbReference type="Pfam" id="PF03572">
    <property type="entry name" value="Peptidase_S41"/>
    <property type="match status" value="1"/>
</dbReference>
<dbReference type="GO" id="GO:0006508">
    <property type="term" value="P:proteolysis"/>
    <property type="evidence" value="ECO:0007669"/>
    <property type="project" value="InterPro"/>
</dbReference>
<proteinExistence type="predicted"/>
<keyword evidence="1" id="KW-0732">Signal</keyword>
<keyword evidence="4" id="KW-1185">Reference proteome</keyword>
<gene>
    <name evidence="3" type="ORF">SAMN02745136_03466</name>
</gene>
<dbReference type="AlphaFoldDB" id="A0A1M6VR21"/>
<feature type="domain" description="Tail specific protease" evidence="2">
    <location>
        <begin position="340"/>
        <end position="525"/>
    </location>
</feature>
<dbReference type="RefSeq" id="WP_073278107.1">
    <property type="nucleotide sequence ID" value="NZ_FRAC01000018.1"/>
</dbReference>
<dbReference type="InterPro" id="IPR005151">
    <property type="entry name" value="Tail-specific_protease"/>
</dbReference>
<dbReference type="Gene3D" id="3.90.226.10">
    <property type="entry name" value="2-enoyl-CoA Hydratase, Chain A, domain 1"/>
    <property type="match status" value="1"/>
</dbReference>
<organism evidence="3 4">
    <name type="scientific">Anaerocolumna jejuensis DSM 15929</name>
    <dbReference type="NCBI Taxonomy" id="1121322"/>
    <lineage>
        <taxon>Bacteria</taxon>
        <taxon>Bacillati</taxon>
        <taxon>Bacillota</taxon>
        <taxon>Clostridia</taxon>
        <taxon>Lachnospirales</taxon>
        <taxon>Lachnospiraceae</taxon>
        <taxon>Anaerocolumna</taxon>
    </lineage>
</organism>
<sequence>MGKKIFVLISIILLLVCSIANSAYAEKNNTGNNAIIPTSNEAVKDAVSGYEPDAVTDKQFVTYRMNNKLPKQLSQSIIRKRQIIFKPIGNNILKDVEKFLFHDFDRAEDCRIAKITASLPIKEVTAAEEPKFLSPQEAKKDVKFLFDYLKYGYAGYQYCGGDKTLIPVRNRMIHALPSITNENNLIPLNRYRGLLIQSLKPVITDCHFTIDNTNFARFYSYRFYYYSEKIIFDKDESGYYTLQAETKYYLDKVNGEIPDKYMKQTIAPNGRFAYVIGISSKNKITDTKIQIIVSRAGKTWQKILTLNPAKTNYIEEDDKTTGYRRYKDDGITVIENRRLTPFYQNDLELKKLVSDASSLKKEKTFIFDIRYNAGGSDNYVTGWLRNYIGEPIYGYSAINATLRSNTVYSSTEIKDKESYEAYLKEGELPGWYDIGYGEFTPTASDNLIFVLTDPWVASSGESYVSYLREIENTILVGLNTAGMRTIGNARGICLPYSKTYLYCGISLFLPSDLSEFEGRGYQPDLWVEPSLCKERVIKFIKYYGLSK</sequence>
<evidence type="ECO:0000313" key="4">
    <source>
        <dbReference type="Proteomes" id="UP000184386"/>
    </source>
</evidence>
<reference evidence="3 4" key="1">
    <citation type="submission" date="2016-11" db="EMBL/GenBank/DDBJ databases">
        <authorList>
            <person name="Jaros S."/>
            <person name="Januszkiewicz K."/>
            <person name="Wedrychowicz H."/>
        </authorList>
    </citation>
    <scope>NUCLEOTIDE SEQUENCE [LARGE SCALE GENOMIC DNA]</scope>
    <source>
        <strain evidence="3 4">DSM 15929</strain>
    </source>
</reference>
<feature type="chain" id="PRO_5012364565" evidence="1">
    <location>
        <begin position="26"/>
        <end position="547"/>
    </location>
</feature>